<reference evidence="4" key="1">
    <citation type="journal article" date="2019" name="Sci. Rep.">
        <title>Draft genome of Tanacetum cinerariifolium, the natural source of mosquito coil.</title>
        <authorList>
            <person name="Yamashiro T."/>
            <person name="Shiraishi A."/>
            <person name="Satake H."/>
            <person name="Nakayama K."/>
        </authorList>
    </citation>
    <scope>NUCLEOTIDE SEQUENCE</scope>
</reference>
<comment type="caution">
    <text evidence="4">The sequence shown here is derived from an EMBL/GenBank/DDBJ whole genome shotgun (WGS) entry which is preliminary data.</text>
</comment>
<dbReference type="PROSITE" id="PS50158">
    <property type="entry name" value="ZF_CCHC"/>
    <property type="match status" value="1"/>
</dbReference>
<keyword evidence="1" id="KW-0862">Zinc</keyword>
<protein>
    <recommendedName>
        <fullName evidence="3">CCHC-type domain-containing protein</fullName>
    </recommendedName>
</protein>
<evidence type="ECO:0000256" key="1">
    <source>
        <dbReference type="PROSITE-ProRule" id="PRU00047"/>
    </source>
</evidence>
<dbReference type="InterPro" id="IPR001878">
    <property type="entry name" value="Znf_CCHC"/>
</dbReference>
<proteinExistence type="predicted"/>
<organism evidence="4">
    <name type="scientific">Tanacetum cinerariifolium</name>
    <name type="common">Dalmatian daisy</name>
    <name type="synonym">Chrysanthemum cinerariifolium</name>
    <dbReference type="NCBI Taxonomy" id="118510"/>
    <lineage>
        <taxon>Eukaryota</taxon>
        <taxon>Viridiplantae</taxon>
        <taxon>Streptophyta</taxon>
        <taxon>Embryophyta</taxon>
        <taxon>Tracheophyta</taxon>
        <taxon>Spermatophyta</taxon>
        <taxon>Magnoliopsida</taxon>
        <taxon>eudicotyledons</taxon>
        <taxon>Gunneridae</taxon>
        <taxon>Pentapetalae</taxon>
        <taxon>asterids</taxon>
        <taxon>campanulids</taxon>
        <taxon>Asterales</taxon>
        <taxon>Asteraceae</taxon>
        <taxon>Asteroideae</taxon>
        <taxon>Anthemideae</taxon>
        <taxon>Anthemidinae</taxon>
        <taxon>Tanacetum</taxon>
    </lineage>
</organism>
<evidence type="ECO:0000259" key="3">
    <source>
        <dbReference type="PROSITE" id="PS50158"/>
    </source>
</evidence>
<dbReference type="GO" id="GO:0003676">
    <property type="term" value="F:nucleic acid binding"/>
    <property type="evidence" value="ECO:0007669"/>
    <property type="project" value="InterPro"/>
</dbReference>
<feature type="region of interest" description="Disordered" evidence="2">
    <location>
        <begin position="39"/>
        <end position="74"/>
    </location>
</feature>
<keyword evidence="1" id="KW-0479">Metal-binding</keyword>
<feature type="domain" description="CCHC-type" evidence="3">
    <location>
        <begin position="19"/>
        <end position="34"/>
    </location>
</feature>
<evidence type="ECO:0000256" key="2">
    <source>
        <dbReference type="SAM" id="MobiDB-lite"/>
    </source>
</evidence>
<name>A0A699VQE8_TANCI</name>
<dbReference type="InterPro" id="IPR036875">
    <property type="entry name" value="Znf_CCHC_sf"/>
</dbReference>
<sequence length="74" mass="8147">LARDCRSPAATNNQRNLTCYECGNQGYYTSDCPELKNQNHRNQAGGTGARGMVHTLRGGETNQDLNNMEDDIDA</sequence>
<dbReference type="AlphaFoldDB" id="A0A699VQE8"/>
<dbReference type="SUPFAM" id="SSF57756">
    <property type="entry name" value="Retrovirus zinc finger-like domains"/>
    <property type="match status" value="1"/>
</dbReference>
<feature type="non-terminal residue" evidence="4">
    <location>
        <position position="1"/>
    </location>
</feature>
<keyword evidence="1" id="KW-0863">Zinc-finger</keyword>
<dbReference type="Gene3D" id="4.10.60.10">
    <property type="entry name" value="Zinc finger, CCHC-type"/>
    <property type="match status" value="1"/>
</dbReference>
<evidence type="ECO:0000313" key="4">
    <source>
        <dbReference type="EMBL" id="GFD36603.1"/>
    </source>
</evidence>
<gene>
    <name evidence="4" type="ORF">Tci_908572</name>
</gene>
<dbReference type="EMBL" id="BKCJ011473910">
    <property type="protein sequence ID" value="GFD36603.1"/>
    <property type="molecule type" value="Genomic_DNA"/>
</dbReference>
<accession>A0A699VQE8</accession>
<dbReference type="GO" id="GO:0008270">
    <property type="term" value="F:zinc ion binding"/>
    <property type="evidence" value="ECO:0007669"/>
    <property type="project" value="UniProtKB-KW"/>
</dbReference>